<dbReference type="Gene3D" id="3.30.70.1060">
    <property type="entry name" value="Dimeric alpha+beta barrel"/>
    <property type="match status" value="1"/>
</dbReference>
<gene>
    <name evidence="4" type="ORF">AKJ09_07235</name>
</gene>
<evidence type="ECO:0000313" key="4">
    <source>
        <dbReference type="EMBL" id="AKV00572.1"/>
    </source>
</evidence>
<feature type="region of interest" description="Disordered" evidence="2">
    <location>
        <begin position="1"/>
        <end position="39"/>
    </location>
</feature>
<proteinExistence type="inferred from homology"/>
<dbReference type="PANTHER" id="PTHR35174:SF3">
    <property type="entry name" value="BLL7171 PROTEIN"/>
    <property type="match status" value="1"/>
</dbReference>
<evidence type="ECO:0000256" key="2">
    <source>
        <dbReference type="SAM" id="MobiDB-lite"/>
    </source>
</evidence>
<keyword evidence="5" id="KW-1185">Reference proteome</keyword>
<sequence length="175" mass="19155">MPRISGPRKKHLVHDEHVEKPGPAPTKDRSVSRERAAPISKDSPMKYMLMMNTPSGGPYQIASWPEHDIKAHIGFMRDFAKKLKESGELIGAEGLSGPDQAKLVRGDKDGKPITDGVFPETKEFLAGYWMIDVENAERAYAIAAEASMAPGIGGKPLHLGIEVRQIISVPAKEFV</sequence>
<feature type="compositionally biased region" description="Basic and acidic residues" evidence="2">
    <location>
        <begin position="13"/>
        <end position="36"/>
    </location>
</feature>
<evidence type="ECO:0000256" key="1">
    <source>
        <dbReference type="ARBA" id="ARBA00007689"/>
    </source>
</evidence>
<dbReference type="InterPro" id="IPR005545">
    <property type="entry name" value="YCII"/>
</dbReference>
<evidence type="ECO:0000259" key="3">
    <source>
        <dbReference type="Pfam" id="PF03795"/>
    </source>
</evidence>
<dbReference type="KEGG" id="llu:AKJ09_07235"/>
<organism evidence="4 5">
    <name type="scientific">Labilithrix luteola</name>
    <dbReference type="NCBI Taxonomy" id="1391654"/>
    <lineage>
        <taxon>Bacteria</taxon>
        <taxon>Pseudomonadati</taxon>
        <taxon>Myxococcota</taxon>
        <taxon>Polyangia</taxon>
        <taxon>Polyangiales</taxon>
        <taxon>Labilitrichaceae</taxon>
        <taxon>Labilithrix</taxon>
    </lineage>
</organism>
<dbReference type="Pfam" id="PF03795">
    <property type="entry name" value="YCII"/>
    <property type="match status" value="1"/>
</dbReference>
<reference evidence="4 5" key="1">
    <citation type="submission" date="2015-08" db="EMBL/GenBank/DDBJ databases">
        <authorList>
            <person name="Babu N.S."/>
            <person name="Beckwith C.J."/>
            <person name="Beseler K.G."/>
            <person name="Brison A."/>
            <person name="Carone J.V."/>
            <person name="Caskin T.P."/>
            <person name="Diamond M."/>
            <person name="Durham M.E."/>
            <person name="Foxe J.M."/>
            <person name="Go M."/>
            <person name="Henderson B.A."/>
            <person name="Jones I.B."/>
            <person name="McGettigan J.A."/>
            <person name="Micheletti S.J."/>
            <person name="Nasrallah M.E."/>
            <person name="Ortiz D."/>
            <person name="Piller C.R."/>
            <person name="Privatt S.R."/>
            <person name="Schneider S.L."/>
            <person name="Sharp S."/>
            <person name="Smith T.C."/>
            <person name="Stanton J.D."/>
            <person name="Ullery H.E."/>
            <person name="Wilson R.J."/>
            <person name="Serrano M.G."/>
            <person name="Buck G."/>
            <person name="Lee V."/>
            <person name="Wang Y."/>
            <person name="Carvalho R."/>
            <person name="Voegtly L."/>
            <person name="Shi R."/>
            <person name="Duckworth R."/>
            <person name="Johnson A."/>
            <person name="Loviza R."/>
            <person name="Walstead R."/>
            <person name="Shah Z."/>
            <person name="Kiflezghi M."/>
            <person name="Wade K."/>
            <person name="Ball S.L."/>
            <person name="Bradley K.W."/>
            <person name="Asai D.J."/>
            <person name="Bowman C.A."/>
            <person name="Russell D.A."/>
            <person name="Pope W.H."/>
            <person name="Jacobs-Sera D."/>
            <person name="Hendrix R.W."/>
            <person name="Hatfull G.F."/>
        </authorList>
    </citation>
    <scope>NUCLEOTIDE SEQUENCE [LARGE SCALE GENOMIC DNA]</scope>
    <source>
        <strain evidence="4 5">DSM 27648</strain>
    </source>
</reference>
<accession>A0A0K1Q4I0</accession>
<feature type="domain" description="YCII-related" evidence="3">
    <location>
        <begin position="69"/>
        <end position="146"/>
    </location>
</feature>
<feature type="compositionally biased region" description="Basic residues" evidence="2">
    <location>
        <begin position="1"/>
        <end position="12"/>
    </location>
</feature>
<comment type="similarity">
    <text evidence="1">Belongs to the YciI family.</text>
</comment>
<protein>
    <submittedName>
        <fullName evidence="4">DGPF domain protein</fullName>
    </submittedName>
</protein>
<dbReference type="PATRIC" id="fig|1391654.3.peg.7349"/>
<name>A0A0K1Q4I0_9BACT</name>
<dbReference type="AlphaFoldDB" id="A0A0K1Q4I0"/>
<dbReference type="PANTHER" id="PTHR35174">
    <property type="entry name" value="BLL7171 PROTEIN-RELATED"/>
    <property type="match status" value="1"/>
</dbReference>
<dbReference type="Proteomes" id="UP000064967">
    <property type="component" value="Chromosome"/>
</dbReference>
<dbReference type="STRING" id="1391654.AKJ09_07235"/>
<dbReference type="SUPFAM" id="SSF54909">
    <property type="entry name" value="Dimeric alpha+beta barrel"/>
    <property type="match status" value="1"/>
</dbReference>
<dbReference type="EMBL" id="CP012333">
    <property type="protein sequence ID" value="AKV00572.1"/>
    <property type="molecule type" value="Genomic_DNA"/>
</dbReference>
<evidence type="ECO:0000313" key="5">
    <source>
        <dbReference type="Proteomes" id="UP000064967"/>
    </source>
</evidence>
<dbReference type="InterPro" id="IPR011008">
    <property type="entry name" value="Dimeric_a/b-barrel"/>
</dbReference>